<sequence>MKDISIQFNITIRQAMKALDKTAEKCLLVVNENKKLLGTLTDGDLRRSILGGTNFSENISDSYNSKPTVLIKNKYSTEEAKQLLQDLKLDLIPVVDENHLVVDFITWFGLGGESQPKKLLGDVPVVIMAGGRGTRLEPFTMVLPKPLVPVHEKPIIEHIIERFIALGCKEFYLTVNYKGRILKAYFEELQPNYSVSFIDETEPSGTAGSLKL</sequence>
<proteinExistence type="predicted"/>
<dbReference type="PROSITE" id="PS51371">
    <property type="entry name" value="CBS"/>
    <property type="match status" value="1"/>
</dbReference>
<dbReference type="Gene3D" id="3.90.550.10">
    <property type="entry name" value="Spore Coat Polysaccharide Biosynthesis Protein SpsA, Chain A"/>
    <property type="match status" value="1"/>
</dbReference>
<protein>
    <recommendedName>
        <fullName evidence="1">CBS domain-containing protein</fullName>
    </recommendedName>
</protein>
<feature type="non-terminal residue" evidence="2">
    <location>
        <position position="212"/>
    </location>
</feature>
<evidence type="ECO:0000259" key="1">
    <source>
        <dbReference type="PROSITE" id="PS51371"/>
    </source>
</evidence>
<reference evidence="2" key="1">
    <citation type="submission" date="2018-05" db="EMBL/GenBank/DDBJ databases">
        <authorList>
            <person name="Lanie J.A."/>
            <person name="Ng W.-L."/>
            <person name="Kazmierczak K.M."/>
            <person name="Andrzejewski T.M."/>
            <person name="Davidsen T.M."/>
            <person name="Wayne K.J."/>
            <person name="Tettelin H."/>
            <person name="Glass J.I."/>
            <person name="Rusch D."/>
            <person name="Podicherti R."/>
            <person name="Tsui H.-C.T."/>
            <person name="Winkler M.E."/>
        </authorList>
    </citation>
    <scope>NUCLEOTIDE SEQUENCE</scope>
</reference>
<dbReference type="Gene3D" id="3.10.580.10">
    <property type="entry name" value="CBS-domain"/>
    <property type="match status" value="1"/>
</dbReference>
<gene>
    <name evidence="2" type="ORF">METZ01_LOCUS470337</name>
</gene>
<dbReference type="SUPFAM" id="SSF53448">
    <property type="entry name" value="Nucleotide-diphospho-sugar transferases"/>
    <property type="match status" value="1"/>
</dbReference>
<dbReference type="InterPro" id="IPR000644">
    <property type="entry name" value="CBS_dom"/>
</dbReference>
<organism evidence="2">
    <name type="scientific">marine metagenome</name>
    <dbReference type="NCBI Taxonomy" id="408172"/>
    <lineage>
        <taxon>unclassified sequences</taxon>
        <taxon>metagenomes</taxon>
        <taxon>ecological metagenomes</taxon>
    </lineage>
</organism>
<dbReference type="PANTHER" id="PTHR22572">
    <property type="entry name" value="SUGAR-1-PHOSPHATE GUANYL TRANSFERASE"/>
    <property type="match status" value="1"/>
</dbReference>
<dbReference type="Pfam" id="PF00483">
    <property type="entry name" value="NTP_transferase"/>
    <property type="match status" value="1"/>
</dbReference>
<dbReference type="AlphaFoldDB" id="A0A383BCD3"/>
<dbReference type="InterPro" id="IPR029044">
    <property type="entry name" value="Nucleotide-diphossugar_trans"/>
</dbReference>
<dbReference type="InterPro" id="IPR046342">
    <property type="entry name" value="CBS_dom_sf"/>
</dbReference>
<dbReference type="EMBL" id="UINC01199180">
    <property type="protein sequence ID" value="SVE17483.1"/>
    <property type="molecule type" value="Genomic_DNA"/>
</dbReference>
<accession>A0A383BCD3</accession>
<dbReference type="InterPro" id="IPR005835">
    <property type="entry name" value="NTP_transferase_dom"/>
</dbReference>
<feature type="domain" description="CBS" evidence="1">
    <location>
        <begin position="1"/>
        <end position="57"/>
    </location>
</feature>
<dbReference type="InterPro" id="IPR050486">
    <property type="entry name" value="Mannose-1P_guanyltransferase"/>
</dbReference>
<dbReference type="SUPFAM" id="SSF54631">
    <property type="entry name" value="CBS-domain pair"/>
    <property type="match status" value="1"/>
</dbReference>
<dbReference type="Pfam" id="PF00571">
    <property type="entry name" value="CBS"/>
    <property type="match status" value="1"/>
</dbReference>
<evidence type="ECO:0000313" key="2">
    <source>
        <dbReference type="EMBL" id="SVE17483.1"/>
    </source>
</evidence>
<name>A0A383BCD3_9ZZZZ</name>